<proteinExistence type="predicted"/>
<dbReference type="RefSeq" id="WP_039575861.1">
    <property type="nucleotide sequence ID" value="NZ_CP012048.1"/>
</dbReference>
<organism evidence="1 4">
    <name type="scientific">Xanthomonas campestris pv. phaseoli</name>
    <dbReference type="NCBI Taxonomy" id="317013"/>
    <lineage>
        <taxon>Bacteria</taxon>
        <taxon>Pseudomonadati</taxon>
        <taxon>Pseudomonadota</taxon>
        <taxon>Gammaproteobacteria</taxon>
        <taxon>Lysobacterales</taxon>
        <taxon>Lysobacteraceae</taxon>
        <taxon>Xanthomonas</taxon>
    </lineage>
</organism>
<evidence type="ECO:0000313" key="1">
    <source>
        <dbReference type="EMBL" id="KHS32907.1"/>
    </source>
</evidence>
<dbReference type="EMBL" id="OCYS01000023">
    <property type="protein sequence ID" value="SON81160.1"/>
    <property type="molecule type" value="Genomic_DNA"/>
</dbReference>
<evidence type="ECO:0000313" key="5">
    <source>
        <dbReference type="Proteomes" id="UP000234166"/>
    </source>
</evidence>
<dbReference type="EMBL" id="OCYT01000027">
    <property type="protein sequence ID" value="SON76526.1"/>
    <property type="molecule type" value="Genomic_DNA"/>
</dbReference>
<reference evidence="4" key="2">
    <citation type="submission" date="2015-04" db="EMBL/GenBank/DDBJ databases">
        <title>Genome sequencing of pathogens of bean.</title>
        <authorList>
            <person name="Harrison J.W."/>
            <person name="Aritua V."/>
            <person name="Sapp M."/>
            <person name="Smith J."/>
            <person name="Studholme D.J."/>
        </authorList>
    </citation>
    <scope>NUCLEOTIDE SEQUENCE [LARGE SCALE GENOMIC DNA]</scope>
    <source>
        <strain evidence="4">NCPPB 1138</strain>
    </source>
</reference>
<evidence type="ECO:0000313" key="3">
    <source>
        <dbReference type="EMBL" id="SON81160.1"/>
    </source>
</evidence>
<sequence length="342" mass="37445">MDKFRTERGAVLDLGANHDQLRIEHVLQRDRDVWKLAPAWPYLVIDEDLLRARLPGLITFPVFSCAQLWQNFRGMDLGTRLIGSLAGSGTDAGLGANSRAFVAGKANAKANFLLNWNPPLTVGSTPWCAEGTHFIYVDGEDRFQHKFGELTTVNTTSRTSSPHFDFTTLSDLRDRFNADYLNGPRDGSADLDALSALLDRSFEQNALSIRAANAHHASLRGSLTSTDYEAPVLTRYDRTTHDTAGQPKIEVSFALLHYEKAIIEFNAMKKRLAADCLDEAFAHGVYCAVAVAACIEAIANGLAHVQTATHPDYRDKRPPLTKINAAASAIATSSGGRVLDFV</sequence>
<evidence type="ECO:0000313" key="6">
    <source>
        <dbReference type="Proteomes" id="UP000234181"/>
    </source>
</evidence>
<reference evidence="1" key="3">
    <citation type="submission" date="2015-04" db="EMBL/GenBank/DDBJ databases">
        <authorList>
            <person name="Harrison J.W."/>
            <person name="Aritua V."/>
            <person name="Sapp M."/>
            <person name="Smith J."/>
            <person name="Studholme D.J."/>
        </authorList>
    </citation>
    <scope>NUCLEOTIDE SEQUENCE</scope>
    <source>
        <strain evidence="1">NCPPB 1138</strain>
    </source>
</reference>
<evidence type="ECO:0000313" key="2">
    <source>
        <dbReference type="EMBL" id="SON76526.1"/>
    </source>
</evidence>
<accession>A0AB34QFF0</accession>
<evidence type="ECO:0000313" key="4">
    <source>
        <dbReference type="Proteomes" id="UP000031180"/>
    </source>
</evidence>
<gene>
    <name evidence="1" type="ORF">RN20_22380</name>
    <name evidence="2" type="ORF">XAP6984_1220002</name>
    <name evidence="3" type="ORF">XAP7430_1190002</name>
</gene>
<dbReference type="Proteomes" id="UP000031180">
    <property type="component" value="Unassembled WGS sequence"/>
</dbReference>
<name>A0AB34QFF0_XANCH</name>
<comment type="caution">
    <text evidence="1">The sequence shown here is derived from an EMBL/GenBank/DDBJ whole genome shotgun (WGS) entry which is preliminary data.</text>
</comment>
<reference evidence="5 6" key="4">
    <citation type="submission" date="2017-10" db="EMBL/GenBank/DDBJ databases">
        <authorList>
            <person name="Regsiter A."/>
            <person name="William W."/>
        </authorList>
    </citation>
    <scope>NUCLEOTIDE SEQUENCE [LARGE SCALE GENOMIC DNA]</scope>
    <source>
        <strain evidence="2 6">CFBP6984</strain>
        <strain evidence="3 5">CFBP7430</strain>
    </source>
</reference>
<reference evidence="1" key="1">
    <citation type="journal article" date="2015" name="Front. Microbiol.">
        <title>Genome sequencing reveals a new lineage associated with lablab bean and genetic exchange between pv. and subsp.</title>
        <authorList>
            <person name="Aritua V."/>
            <person name="Harrison J."/>
            <person name="Sapp M."/>
            <person name="Buruchara R."/>
            <person name="Smith J."/>
            <person name="Studholme D.J."/>
        </authorList>
    </citation>
    <scope>NUCLEOTIDE SEQUENCE</scope>
    <source>
        <strain evidence="1">NCPPB 1138</strain>
    </source>
</reference>
<dbReference type="KEGG" id="xph:XppCFBP6546_02550"/>
<dbReference type="AlphaFoldDB" id="A0AB34QFF0"/>
<dbReference type="Proteomes" id="UP000234181">
    <property type="component" value="Unassembled WGS sequence"/>
</dbReference>
<keyword evidence="6" id="KW-1185">Reference proteome</keyword>
<dbReference type="EMBL" id="JWTI02000179">
    <property type="protein sequence ID" value="KHS32907.1"/>
    <property type="molecule type" value="Genomic_DNA"/>
</dbReference>
<protein>
    <submittedName>
        <fullName evidence="1">Uncharacterized protein</fullName>
    </submittedName>
</protein>
<dbReference type="Proteomes" id="UP000234166">
    <property type="component" value="Unassembled WGS sequence"/>
</dbReference>